<comment type="similarity">
    <text evidence="1">Belongs to the FAD-binding oxidoreductase/transferase type 4 family.</text>
</comment>
<organism evidence="5 6">
    <name type="scientific">Svornostia abyssi</name>
    <dbReference type="NCBI Taxonomy" id="2898438"/>
    <lineage>
        <taxon>Bacteria</taxon>
        <taxon>Bacillati</taxon>
        <taxon>Actinomycetota</taxon>
        <taxon>Thermoleophilia</taxon>
        <taxon>Solirubrobacterales</taxon>
        <taxon>Baekduiaceae</taxon>
        <taxon>Svornostia</taxon>
    </lineage>
</organism>
<dbReference type="SUPFAM" id="SSF55103">
    <property type="entry name" value="FAD-linked oxidases, C-terminal domain"/>
    <property type="match status" value="1"/>
</dbReference>
<protein>
    <submittedName>
        <fullName evidence="5">FAD-binding oxidoreductase</fullName>
    </submittedName>
</protein>
<dbReference type="InterPro" id="IPR036318">
    <property type="entry name" value="FAD-bd_PCMH-like_sf"/>
</dbReference>
<dbReference type="PROSITE" id="PS51387">
    <property type="entry name" value="FAD_PCMH"/>
    <property type="match status" value="1"/>
</dbReference>
<keyword evidence="2" id="KW-0285">Flavoprotein</keyword>
<dbReference type="InterPro" id="IPR016171">
    <property type="entry name" value="Vanillyl_alc_oxidase_C-sub2"/>
</dbReference>
<dbReference type="RefSeq" id="WP_353863210.1">
    <property type="nucleotide sequence ID" value="NZ_CP088295.1"/>
</dbReference>
<dbReference type="InterPro" id="IPR006094">
    <property type="entry name" value="Oxid_FAD_bind_N"/>
</dbReference>
<evidence type="ECO:0000313" key="5">
    <source>
        <dbReference type="EMBL" id="UUY02686.1"/>
    </source>
</evidence>
<dbReference type="InterPro" id="IPR025650">
    <property type="entry name" value="Alkyl-DHAP_Synthase"/>
</dbReference>
<dbReference type="Proteomes" id="UP001058860">
    <property type="component" value="Chromosome"/>
</dbReference>
<proteinExistence type="inferred from homology"/>
<evidence type="ECO:0000256" key="1">
    <source>
        <dbReference type="ARBA" id="ARBA00008000"/>
    </source>
</evidence>
<dbReference type="PANTHER" id="PTHR46568:SF1">
    <property type="entry name" value="ALKYLDIHYDROXYACETONEPHOSPHATE SYNTHASE, PEROXISOMAL"/>
    <property type="match status" value="1"/>
</dbReference>
<dbReference type="Pfam" id="PF02913">
    <property type="entry name" value="FAD-oxidase_C"/>
    <property type="match status" value="1"/>
</dbReference>
<dbReference type="Gene3D" id="3.30.70.3450">
    <property type="match status" value="1"/>
</dbReference>
<sequence>MTVDFSLPADPASAWAAPPDHPLVTPRVRDLLAQVFDVDPDAATAAPATVPGQSRLAGPARDALVAAVGAAHVRLDAEPRAAHANGMSYLDLLRRRTGQAPAAPDAVVLPADADEIAAVLTACVQHDIAVVPFGGGTSVVGGVTAERGPFAAVIALDLARLDRLVELDEISRTATLQAGLTGPRAEELLAARGYTLGHVPQSFERATIGGYAATRSAGQLSTGWGRFDALVEHLRAVTPAGALDLGRAPGTAAGPDLRQVLLGSEGAFGVITEVTVRVRPVPEVRRHEGWRVASFAEGVALVRALGQDGPRPDLLRLSDETETALGVATAGEEAGDGCLLLVGWEGAAEDVTRRADAATAFLRRHGATALGEEAAASWRTGRFRAPRLRDELLGAGLLVETLETAVRWRDLETLHATVGERLRAALDGARPVVACHLSHVYPAGASLYFSVLARQDEHDPVAQWQHAKRAASDALAEAGATITHHHAVGADHVPWMTTEVGDAGVGLLRAVKAHLDPHGVMNPGKLIPDAAGAGLRAT</sequence>
<name>A0ABY5PDD5_9ACTN</name>
<dbReference type="Gene3D" id="3.30.300.330">
    <property type="match status" value="1"/>
</dbReference>
<evidence type="ECO:0000259" key="4">
    <source>
        <dbReference type="PROSITE" id="PS51387"/>
    </source>
</evidence>
<evidence type="ECO:0000313" key="6">
    <source>
        <dbReference type="Proteomes" id="UP001058860"/>
    </source>
</evidence>
<feature type="domain" description="FAD-binding PCMH-type" evidence="4">
    <location>
        <begin position="100"/>
        <end position="281"/>
    </location>
</feature>
<dbReference type="InterPro" id="IPR004113">
    <property type="entry name" value="FAD-bd_oxidored_4_C"/>
</dbReference>
<dbReference type="PANTHER" id="PTHR46568">
    <property type="entry name" value="ALKYLDIHYDROXYACETONEPHOSPHATE SYNTHASE, PEROXISOMAL"/>
    <property type="match status" value="1"/>
</dbReference>
<keyword evidence="3" id="KW-0274">FAD</keyword>
<evidence type="ECO:0000256" key="3">
    <source>
        <dbReference type="ARBA" id="ARBA00022827"/>
    </source>
</evidence>
<dbReference type="InterPro" id="IPR016164">
    <property type="entry name" value="FAD-linked_Oxase-like_C"/>
</dbReference>
<evidence type="ECO:0000256" key="2">
    <source>
        <dbReference type="ARBA" id="ARBA00022630"/>
    </source>
</evidence>
<dbReference type="Gene3D" id="1.10.45.10">
    <property type="entry name" value="Vanillyl-alcohol Oxidase, Chain A, domain 4"/>
    <property type="match status" value="1"/>
</dbReference>
<accession>A0ABY5PDD5</accession>
<dbReference type="InterPro" id="IPR016166">
    <property type="entry name" value="FAD-bd_PCMH"/>
</dbReference>
<reference evidence="6" key="1">
    <citation type="submission" date="2021-11" db="EMBL/GenBank/DDBJ databases">
        <title>Cultivation dependent microbiological survey of springs from the worlds oldest radium mine currently devoted to the extraction of radon-saturated water.</title>
        <authorList>
            <person name="Kapinusova G."/>
            <person name="Smrhova T."/>
            <person name="Strejcek M."/>
            <person name="Suman J."/>
            <person name="Jani K."/>
            <person name="Pajer P."/>
            <person name="Uhlik O."/>
        </authorList>
    </citation>
    <scope>NUCLEOTIDE SEQUENCE [LARGE SCALE GENOMIC DNA]</scope>
    <source>
        <strain evidence="6">J379</strain>
    </source>
</reference>
<dbReference type="InterPro" id="IPR016169">
    <property type="entry name" value="FAD-bd_PCMH_sub2"/>
</dbReference>
<dbReference type="Pfam" id="PF01565">
    <property type="entry name" value="FAD_binding_4"/>
    <property type="match status" value="1"/>
</dbReference>
<gene>
    <name evidence="5" type="ORF">LRS13_18635</name>
</gene>
<keyword evidence="6" id="KW-1185">Reference proteome</keyword>
<dbReference type="SUPFAM" id="SSF56176">
    <property type="entry name" value="FAD-binding/transporter-associated domain-like"/>
    <property type="match status" value="1"/>
</dbReference>
<dbReference type="Gene3D" id="3.30.465.10">
    <property type="match status" value="1"/>
</dbReference>
<dbReference type="EMBL" id="CP088295">
    <property type="protein sequence ID" value="UUY02686.1"/>
    <property type="molecule type" value="Genomic_DNA"/>
</dbReference>